<comment type="pathway">
    <text evidence="10">Sulfur metabolism; glutathione biosynthesis; glutathione from L-cysteine and L-glutamate: step 2/2.</text>
</comment>
<dbReference type="InterPro" id="IPR013815">
    <property type="entry name" value="ATP_grasp_subdomain_1"/>
</dbReference>
<dbReference type="SUPFAM" id="SSF56059">
    <property type="entry name" value="Glutathione synthetase ATP-binding domain-like"/>
    <property type="match status" value="1"/>
</dbReference>
<dbReference type="EC" id="6.3.2.3" evidence="10"/>
<keyword evidence="4 10" id="KW-0317">Glutathione biosynthesis</keyword>
<dbReference type="InterPro" id="IPR004218">
    <property type="entry name" value="GSHS_ATP-bd"/>
</dbReference>
<keyword evidence="5" id="KW-0479">Metal-binding</keyword>
<dbReference type="PANTHER" id="PTHR21621">
    <property type="entry name" value="RIBOSOMAL PROTEIN S6 MODIFICATION PROTEIN"/>
    <property type="match status" value="1"/>
</dbReference>
<evidence type="ECO:0000256" key="2">
    <source>
        <dbReference type="ARBA" id="ARBA00001946"/>
    </source>
</evidence>
<comment type="similarity">
    <text evidence="10">Belongs to the prokaryotic GSH synthase family.</text>
</comment>
<feature type="domain" description="ATP-grasp" evidence="11">
    <location>
        <begin position="116"/>
        <end position="302"/>
    </location>
</feature>
<organism evidence="12 13">
    <name type="scientific">Candidatus Danuiimicrobium aquiferis</name>
    <dbReference type="NCBI Taxonomy" id="1801832"/>
    <lineage>
        <taxon>Bacteria</taxon>
        <taxon>Pseudomonadati</taxon>
        <taxon>Candidatus Omnitrophota</taxon>
        <taxon>Candidatus Danuiimicrobium</taxon>
    </lineage>
</organism>
<dbReference type="Gene3D" id="3.30.1490.20">
    <property type="entry name" value="ATP-grasp fold, A domain"/>
    <property type="match status" value="1"/>
</dbReference>
<comment type="catalytic activity">
    <reaction evidence="10">
        <text>gamma-L-glutamyl-L-cysteine + glycine + ATP = glutathione + ADP + phosphate + H(+)</text>
        <dbReference type="Rhea" id="RHEA:13557"/>
        <dbReference type="ChEBI" id="CHEBI:15378"/>
        <dbReference type="ChEBI" id="CHEBI:30616"/>
        <dbReference type="ChEBI" id="CHEBI:43474"/>
        <dbReference type="ChEBI" id="CHEBI:57305"/>
        <dbReference type="ChEBI" id="CHEBI:57925"/>
        <dbReference type="ChEBI" id="CHEBI:58173"/>
        <dbReference type="ChEBI" id="CHEBI:456216"/>
        <dbReference type="EC" id="6.3.2.3"/>
    </reaction>
</comment>
<evidence type="ECO:0000256" key="5">
    <source>
        <dbReference type="ARBA" id="ARBA00022723"/>
    </source>
</evidence>
<dbReference type="InterPro" id="IPR011761">
    <property type="entry name" value="ATP-grasp"/>
</dbReference>
<dbReference type="GO" id="GO:0005737">
    <property type="term" value="C:cytoplasm"/>
    <property type="evidence" value="ECO:0007669"/>
    <property type="project" value="TreeGrafter"/>
</dbReference>
<dbReference type="NCBIfam" id="NF003573">
    <property type="entry name" value="PRK05246.1"/>
    <property type="match status" value="1"/>
</dbReference>
<evidence type="ECO:0000256" key="6">
    <source>
        <dbReference type="ARBA" id="ARBA00022741"/>
    </source>
</evidence>
<comment type="caution">
    <text evidence="12">The sequence shown here is derived from an EMBL/GenBank/DDBJ whole genome shotgun (WGS) entry which is preliminary data.</text>
</comment>
<evidence type="ECO:0000313" key="12">
    <source>
        <dbReference type="EMBL" id="OGW95607.1"/>
    </source>
</evidence>
<evidence type="ECO:0000313" key="13">
    <source>
        <dbReference type="Proteomes" id="UP000178187"/>
    </source>
</evidence>
<keyword evidence="7 10" id="KW-0067">ATP-binding</keyword>
<evidence type="ECO:0000256" key="1">
    <source>
        <dbReference type="ARBA" id="ARBA00001936"/>
    </source>
</evidence>
<dbReference type="Pfam" id="PF02955">
    <property type="entry name" value="GSH-S_ATP"/>
    <property type="match status" value="1"/>
</dbReference>
<accession>A0A1G1KRT3</accession>
<comment type="cofactor">
    <cofactor evidence="1">
        <name>Mn(2+)</name>
        <dbReference type="ChEBI" id="CHEBI:29035"/>
    </cofactor>
</comment>
<reference evidence="12 13" key="1">
    <citation type="journal article" date="2016" name="Nat. Commun.">
        <title>Thousands of microbial genomes shed light on interconnected biogeochemical processes in an aquifer system.</title>
        <authorList>
            <person name="Anantharaman K."/>
            <person name="Brown C.T."/>
            <person name="Hug L.A."/>
            <person name="Sharon I."/>
            <person name="Castelle C.J."/>
            <person name="Probst A.J."/>
            <person name="Thomas B.C."/>
            <person name="Singh A."/>
            <person name="Wilkins M.J."/>
            <person name="Karaoz U."/>
            <person name="Brodie E.L."/>
            <person name="Williams K.H."/>
            <person name="Hubbard S.S."/>
            <person name="Banfield J.F."/>
        </authorList>
    </citation>
    <scope>NUCLEOTIDE SEQUENCE [LARGE SCALE GENOMIC DNA]</scope>
</reference>
<dbReference type="AlphaFoldDB" id="A0A1G1KRT3"/>
<dbReference type="PANTHER" id="PTHR21621:SF4">
    <property type="entry name" value="GLUTATHIONE SYNTHETASE"/>
    <property type="match status" value="1"/>
</dbReference>
<evidence type="ECO:0000259" key="11">
    <source>
        <dbReference type="PROSITE" id="PS50975"/>
    </source>
</evidence>
<dbReference type="InterPro" id="IPR016185">
    <property type="entry name" value="PreATP-grasp_dom_sf"/>
</dbReference>
<comment type="cofactor">
    <cofactor evidence="2">
        <name>Mg(2+)</name>
        <dbReference type="ChEBI" id="CHEBI:18420"/>
    </cofactor>
</comment>
<dbReference type="PROSITE" id="PS50975">
    <property type="entry name" value="ATP_GRASP"/>
    <property type="match status" value="1"/>
</dbReference>
<dbReference type="GO" id="GO:0005524">
    <property type="term" value="F:ATP binding"/>
    <property type="evidence" value="ECO:0007669"/>
    <property type="project" value="UniProtKB-UniRule"/>
</dbReference>
<evidence type="ECO:0000256" key="4">
    <source>
        <dbReference type="ARBA" id="ARBA00022684"/>
    </source>
</evidence>
<dbReference type="Proteomes" id="UP000178187">
    <property type="component" value="Unassembled WGS sequence"/>
</dbReference>
<name>A0A1G1KRT3_9BACT</name>
<evidence type="ECO:0000256" key="8">
    <source>
        <dbReference type="ARBA" id="ARBA00022842"/>
    </source>
</evidence>
<evidence type="ECO:0000256" key="9">
    <source>
        <dbReference type="ARBA" id="ARBA00023211"/>
    </source>
</evidence>
<keyword evidence="8" id="KW-0460">Magnesium</keyword>
<dbReference type="GO" id="GO:0046872">
    <property type="term" value="F:metal ion binding"/>
    <property type="evidence" value="ECO:0007669"/>
    <property type="project" value="UniProtKB-KW"/>
</dbReference>
<dbReference type="Gene3D" id="3.30.470.20">
    <property type="entry name" value="ATP-grasp fold, B domain"/>
    <property type="match status" value="1"/>
</dbReference>
<keyword evidence="6 10" id="KW-0547">Nucleotide-binding</keyword>
<evidence type="ECO:0000256" key="10">
    <source>
        <dbReference type="HAMAP-Rule" id="MF_00162"/>
    </source>
</evidence>
<dbReference type="Gene3D" id="3.40.50.20">
    <property type="match status" value="1"/>
</dbReference>
<dbReference type="UniPathway" id="UPA00142">
    <property type="reaction ID" value="UER00210"/>
</dbReference>
<dbReference type="SUPFAM" id="SSF52440">
    <property type="entry name" value="PreATP-grasp domain"/>
    <property type="match status" value="1"/>
</dbReference>
<dbReference type="InterPro" id="IPR004215">
    <property type="entry name" value="GSHS_N"/>
</dbReference>
<dbReference type="GO" id="GO:0004363">
    <property type="term" value="F:glutathione synthase activity"/>
    <property type="evidence" value="ECO:0007669"/>
    <property type="project" value="UniProtKB-UniRule"/>
</dbReference>
<dbReference type="HAMAP" id="MF_00162">
    <property type="entry name" value="GSH_S"/>
    <property type="match status" value="1"/>
</dbReference>
<dbReference type="InterPro" id="IPR006284">
    <property type="entry name" value="Glut_synth_pro"/>
</dbReference>
<keyword evidence="3 10" id="KW-0436">Ligase</keyword>
<dbReference type="EMBL" id="MHFR01000060">
    <property type="protein sequence ID" value="OGW95607.1"/>
    <property type="molecule type" value="Genomic_DNA"/>
</dbReference>
<proteinExistence type="inferred from homology"/>
<protein>
    <recommendedName>
        <fullName evidence="10">Glutathione synthetase</fullName>
        <ecNumber evidence="10">6.3.2.3</ecNumber>
    </recommendedName>
    <alternativeName>
        <fullName evidence="10">GSH synthetase</fullName>
        <shortName evidence="10">GSH-S</shortName>
        <shortName evidence="10">GSHase</shortName>
    </alternativeName>
    <alternativeName>
        <fullName evidence="10">Glutathione synthase</fullName>
    </alternativeName>
</protein>
<sequence>MDPMEHIDIQYDSSVSLMMEAEKRGHRIYYFEPRDIYTQNHELLGCARKISIPARKTGFRVLSTERVYLKNLDVLFIRKDPPFDLSYLYLMQILTLIEKDVFVINSAHGIERANEKLYILEFPRWIPPTTVTNDPLRIEEFQKKIKSDIIIKPLDQKGGAGIKLLPFRLSNSRQALNRMTRHGTKWVMVQKFIKASRTKGDKRILLLNGNVLGQFRRIPVRGEFRANLSLGGMEAKATLTNRERKMVRAIRPKLIRDGLYFVGIDIVDGYLIEINVTSPAGLTVLEALDGKRLEPKVIDFAESRVLH</sequence>
<evidence type="ECO:0000256" key="3">
    <source>
        <dbReference type="ARBA" id="ARBA00022598"/>
    </source>
</evidence>
<keyword evidence="9" id="KW-0464">Manganese</keyword>
<evidence type="ECO:0000256" key="7">
    <source>
        <dbReference type="ARBA" id="ARBA00022840"/>
    </source>
</evidence>
<gene>
    <name evidence="10" type="primary">gshB</name>
    <name evidence="12" type="ORF">A3G33_11465</name>
</gene>
<dbReference type="Pfam" id="PF02951">
    <property type="entry name" value="GSH-S_N"/>
    <property type="match status" value="1"/>
</dbReference>